<name>A0ABV7JMF2_9SPHI</name>
<proteinExistence type="predicted"/>
<dbReference type="Proteomes" id="UP001595526">
    <property type="component" value="Unassembled WGS sequence"/>
</dbReference>
<sequence length="363" mass="38946">MKNTFKSIATSVGMAATLLGCNGDGTLLDLYPMDPIVNPETRTLIRENRIVHAQLGSRNRISGITEGGGFSTADKFRSFQFEPYAFPVGQGAMGFGNGLIVHAIPDGSSFVLRYSEDNGKTWDTYGQSILDDENTMQGTVNVLKLLVVPDGSVWLLCQHHIGTARKVLLYKVDLGAEKSSLLAMEDNATALDIGVADQQRAWLLCSMQHGTADNVHLLKTANGGSAWSTVCVLEDTHDPRLEIVDVGTLLIHNQSGQVLHSADGGSSFAPVSIPGGGIAACEAVSLDVVYALLINGKLGKSSDGGKTWSALGTNTHGIDISGTTLHFYSEQQGIVYGDDRMFLTEDGGHSWDVLVYPYPYMFD</sequence>
<reference evidence="2" key="1">
    <citation type="journal article" date="2019" name="Int. J. Syst. Evol. Microbiol.">
        <title>The Global Catalogue of Microorganisms (GCM) 10K type strain sequencing project: providing services to taxonomists for standard genome sequencing and annotation.</title>
        <authorList>
            <consortium name="The Broad Institute Genomics Platform"/>
            <consortium name="The Broad Institute Genome Sequencing Center for Infectious Disease"/>
            <person name="Wu L."/>
            <person name="Ma J."/>
        </authorList>
    </citation>
    <scope>NUCLEOTIDE SEQUENCE [LARGE SCALE GENOMIC DNA]</scope>
    <source>
        <strain evidence="2">KCTC 52416</strain>
    </source>
</reference>
<dbReference type="Gene3D" id="2.130.10.10">
    <property type="entry name" value="YVTN repeat-like/Quinoprotein amine dehydrogenase"/>
    <property type="match status" value="1"/>
</dbReference>
<organism evidence="1 2">
    <name type="scientific">Parapedobacter deserti</name>
    <dbReference type="NCBI Taxonomy" id="1912957"/>
    <lineage>
        <taxon>Bacteria</taxon>
        <taxon>Pseudomonadati</taxon>
        <taxon>Bacteroidota</taxon>
        <taxon>Sphingobacteriia</taxon>
        <taxon>Sphingobacteriales</taxon>
        <taxon>Sphingobacteriaceae</taxon>
        <taxon>Parapedobacter</taxon>
    </lineage>
</organism>
<keyword evidence="2" id="KW-1185">Reference proteome</keyword>
<protein>
    <recommendedName>
        <fullName evidence="3">Exo-alpha-sialidase</fullName>
    </recommendedName>
</protein>
<dbReference type="InterPro" id="IPR015943">
    <property type="entry name" value="WD40/YVTN_repeat-like_dom_sf"/>
</dbReference>
<dbReference type="SUPFAM" id="SSF110296">
    <property type="entry name" value="Oligoxyloglucan reducing end-specific cellobiohydrolase"/>
    <property type="match status" value="1"/>
</dbReference>
<dbReference type="CDD" id="cd15482">
    <property type="entry name" value="Sialidase_non-viral"/>
    <property type="match status" value="1"/>
</dbReference>
<gene>
    <name evidence="1" type="ORF">ACFOET_16690</name>
</gene>
<dbReference type="RefSeq" id="WP_379024704.1">
    <property type="nucleotide sequence ID" value="NZ_JBHRTA010000038.1"/>
</dbReference>
<dbReference type="EMBL" id="JBHRTA010000038">
    <property type="protein sequence ID" value="MFC3199264.1"/>
    <property type="molecule type" value="Genomic_DNA"/>
</dbReference>
<comment type="caution">
    <text evidence="1">The sequence shown here is derived from an EMBL/GenBank/DDBJ whole genome shotgun (WGS) entry which is preliminary data.</text>
</comment>
<evidence type="ECO:0008006" key="3">
    <source>
        <dbReference type="Google" id="ProtNLM"/>
    </source>
</evidence>
<evidence type="ECO:0000313" key="2">
    <source>
        <dbReference type="Proteomes" id="UP001595526"/>
    </source>
</evidence>
<accession>A0ABV7JMF2</accession>
<dbReference type="PROSITE" id="PS51257">
    <property type="entry name" value="PROKAR_LIPOPROTEIN"/>
    <property type="match status" value="1"/>
</dbReference>
<evidence type="ECO:0000313" key="1">
    <source>
        <dbReference type="EMBL" id="MFC3199264.1"/>
    </source>
</evidence>